<keyword evidence="4" id="KW-1185">Reference proteome</keyword>
<feature type="compositionally biased region" description="Low complexity" evidence="1">
    <location>
        <begin position="1652"/>
        <end position="1662"/>
    </location>
</feature>
<protein>
    <recommendedName>
        <fullName evidence="5">Non-specific serine/threonine protein kinase</fullName>
    </recommendedName>
</protein>
<dbReference type="GeneID" id="94288908"/>
<feature type="chain" id="PRO_5032569597" description="Non-specific serine/threonine protein kinase" evidence="2">
    <location>
        <begin position="24"/>
        <end position="3929"/>
    </location>
</feature>
<dbReference type="KEGG" id="phet:94288908"/>
<feature type="compositionally biased region" description="Polar residues" evidence="1">
    <location>
        <begin position="2216"/>
        <end position="2228"/>
    </location>
</feature>
<feature type="region of interest" description="Disordered" evidence="1">
    <location>
        <begin position="2812"/>
        <end position="2842"/>
    </location>
</feature>
<evidence type="ECO:0000313" key="3">
    <source>
        <dbReference type="EMBL" id="KAG5498521.1"/>
    </source>
</evidence>
<feature type="region of interest" description="Disordered" evidence="1">
    <location>
        <begin position="3170"/>
        <end position="3206"/>
    </location>
</feature>
<keyword evidence="2" id="KW-0732">Signal</keyword>
<evidence type="ECO:0000256" key="2">
    <source>
        <dbReference type="SAM" id="SignalP"/>
    </source>
</evidence>
<feature type="compositionally biased region" description="Low complexity" evidence="1">
    <location>
        <begin position="3170"/>
        <end position="3182"/>
    </location>
</feature>
<dbReference type="OrthoDB" id="267208at2759"/>
<feature type="signal peptide" evidence="2">
    <location>
        <begin position="1"/>
        <end position="23"/>
    </location>
</feature>
<gene>
    <name evidence="3" type="ORF">JKF63_02807</name>
</gene>
<evidence type="ECO:0008006" key="5">
    <source>
        <dbReference type="Google" id="ProtNLM"/>
    </source>
</evidence>
<comment type="caution">
    <text evidence="3">The sequence shown here is derived from an EMBL/GenBank/DDBJ whole genome shotgun (WGS) entry which is preliminary data.</text>
</comment>
<feature type="region of interest" description="Disordered" evidence="1">
    <location>
        <begin position="1652"/>
        <end position="1695"/>
    </location>
</feature>
<feature type="region of interest" description="Disordered" evidence="1">
    <location>
        <begin position="3875"/>
        <end position="3904"/>
    </location>
</feature>
<feature type="region of interest" description="Disordered" evidence="1">
    <location>
        <begin position="2497"/>
        <end position="2518"/>
    </location>
</feature>
<evidence type="ECO:0000256" key="1">
    <source>
        <dbReference type="SAM" id="MobiDB-lite"/>
    </source>
</evidence>
<dbReference type="Proteomes" id="UP000674318">
    <property type="component" value="Unassembled WGS sequence"/>
</dbReference>
<proteinExistence type="predicted"/>
<dbReference type="RefSeq" id="XP_067755275.1">
    <property type="nucleotide sequence ID" value="XM_067898831.1"/>
</dbReference>
<evidence type="ECO:0000313" key="4">
    <source>
        <dbReference type="Proteomes" id="UP000674318"/>
    </source>
</evidence>
<feature type="region of interest" description="Disordered" evidence="1">
    <location>
        <begin position="2216"/>
        <end position="2235"/>
    </location>
</feature>
<organism evidence="3 4">
    <name type="scientific">Porcisia hertigi</name>
    <dbReference type="NCBI Taxonomy" id="2761500"/>
    <lineage>
        <taxon>Eukaryota</taxon>
        <taxon>Discoba</taxon>
        <taxon>Euglenozoa</taxon>
        <taxon>Kinetoplastea</taxon>
        <taxon>Metakinetoplastina</taxon>
        <taxon>Trypanosomatida</taxon>
        <taxon>Trypanosomatidae</taxon>
        <taxon>Leishmaniinae</taxon>
        <taxon>Porcisia</taxon>
    </lineage>
</organism>
<reference evidence="3 4" key="1">
    <citation type="submission" date="2021-02" db="EMBL/GenBank/DDBJ databases">
        <title>Porcisia hertigi Genome sequencing and assembly.</title>
        <authorList>
            <person name="Almutairi H."/>
            <person name="Gatherer D."/>
        </authorList>
    </citation>
    <scope>NUCLEOTIDE SEQUENCE [LARGE SCALE GENOMIC DNA]</scope>
    <source>
        <strain evidence="3 4">C119</strain>
    </source>
</reference>
<feature type="compositionally biased region" description="Basic residues" evidence="1">
    <location>
        <begin position="2502"/>
        <end position="2514"/>
    </location>
</feature>
<accession>A0A836IIM6</accession>
<name>A0A836IIM6_9TRYP</name>
<feature type="region of interest" description="Disordered" evidence="1">
    <location>
        <begin position="3098"/>
        <end position="3118"/>
    </location>
</feature>
<sequence>MRGAGVCLAVLLACASSTHRDQAAATRQLLRAVTSVVGGGEQTQQGCRGGDDVVALLRHWWQGAIGGVMLARHAQLVRATLRCANSPLTEPSGGETPPCDPLVTQSPAAQFAAWWESQSITQVTSHALPPHLRETCYWTGKRGRRLCNTVAHLIAKSATSSCGVASEKLVSLKVPSMADAETVRVACAATYDVWSLQHICHLALASSEVADPSLVTASSMTPALHLPAVCALVTTEAGGALLESDLRSDDGVTSIFAHAMSAAWEAGDGALTVLQRSQGRPLTDQQHESLVEALRDFSKQRRVAEAVALFYAHERQHRRLRLPEVELFAETAKRAPLAFLVRVLLYVPPPCESAVLAKAIIAGAWKAYQRVLHQYSRRRAAPARGGPSRVSSLDAPSRRRVEQAWYESVAVARRALSLLPRTGNAKRCGEEDLFWILSILRRLMYARPRSLQICMPPPRASSTSMGTAVSVDEWDHVAVQSSQLVAALLQSSSGSEPVHHTLQGASVRQAIEEICQTTNYCDANGDATTAVQAYLRFSRFCSWSPPHRPSTLAAAQAAPNSRSSMPCSTHDWTVPLLPLDTSVSLLRQASTHMVTAYDDDVFAHAVPTSLSPSPPRRSVTLAALVAYVEAHQGPSVASAPEAPCSGAAPMQDTLEGQSRDADTELTMLRQLRAACEESGPAQPDIVAEAAVDGSALANMCGRAAIPGNERHHVKSNSTPACATAAAATRRARAYAVNCIAAVERLSPTLPATLRRALHADSALIPLTAILHDALRCCRLRPRSMPVRDGDAAAVDELDTMSLHSLTDRVDSDDPAAADVLARLIAAMFGLDGGETGEAVHDARLSHSSSHAAGDMPASDGSPVSMLVVVVRRTFVCRAARADLEFWRLAQHGDALLGYIWEYVWELYRLESTVLWVSPAQQQRAYLAVAECAQVIVAALQALDTWVAKMHSCEVRERGHNSDGDGVDHQVQGAACLKAAQDSLPDTASGEQGSRHSVDEWRVGLRSGTLQRVHTRLLEDADFPIDAGGRLGAVLPTWLSSSGLPPSGMAVTTSTAIAYVTTVIQHSRIAIENCSPASALMQLAVDPIAATSPTPADNPLGRGVISSRGARELLSATTQQYYDAVSRLVSASLPAIDGAGPLLPITPCGLAEDSLSYILQCVTATAAIRPPCHHPRTLGTLTETEAGVATALVARVAATDCMLQHLASLLQQTLVFAVAQAGSSTASGELLRSLWSLSAALEYAVVLLDECVAFCALLDLETAAAASPSSELLGGSDESLEKPCPVMSSVNVSLLTEKELAHIRAQLRWLAATFVDLYASRWWGGVHARLPESTRARLWRRDEVRAQHLHISLVLHHHTSASSDANISARLASAAEALHQALSCHASAAAANGALGSQRRDFLDLDALLDEEGVEAAHCTVPTLRTLEHALLAYLSVMQRRPHGMSVGVPDQTTSVSITALEASFQRAVIARLPPRQATLLWRLFPALLDDGCCFPGALDSQPRGGNHVAPAPLLCSQGFFAEEPSIVMCAVPTRLWKHLAHLGDASKWEVHSRPFRGSSACTETHGMHSERLVVYAALLSRNPLVVMNVVRHPLVRHHVLAEVRQGRRAEAQDGAGTESASSLSIEPRCEWLKKLLLYAAENDLVAEAKFASSGEAGESSGSVTQRTGCGTPSRDSDGRPLSATTSSSPPDPPAFMLQPLREEFVSALVLAVLRDESLMSEGQMCGLAASASGSAPTADNPPLSLLKCLLPPSPPLAAMLSAQRRERVLLELVQYLGDVTPHAWRTAFRWITATPYPPAAHEQLLTFTLTETALQTEQERNTLSCAAATTLRRLRVALLSCGPWPPYAARRLLEYAARVQEAATVKAAATRELASDSETAAMPFPEARVLYQQLQLQPPEREQDDVASLSPSSITAAGVGATMPRQAGRFLVKSPLLMRPSTGAPSAIVGDTSHVDYPVVSVPLSAIQLACEEGARLTEALRSSTAPAAGTAAARIARRMCDLASAPSHTACVHLLSDDAFAQDLVATPDKCAASTLMLTWRTLLLRSAELDCGERGFFSSANVGAGVTVAEVRGWTQGLYRQEGGSRDQCSVTVLDVYALLFFTASRVHDACRAAPSPPLESGGSHWWISAQHQLSSLKREIAAYWAAVWADEVMPTEWMLRCTTATSHAKAIRARISEYCRSGADAYSTRSPRLGFVTLKDHLRRAQTRLETASQECPSSFDSSTQALRSSGTTRSSAAAELARIHGEAAVQLRDAGARMTSFTHSIVTNPSQTLEKSEEKAAATPMWSLWPPAGWETYRLWVYMGESLQQKTAAMFKLHNPVSVVMYLRMWQRTRASAQQTGQPDAYGTRPPQGAGKGVVTYHEVHGTAWALVPAMCSQAVQAAQPTRERGFSSGDRRRGSRSTLGSLMDAWCVADVFVRDGHVAFACLPCDGNFEASGGCYPTPRSSSGDGDACETFVWSDDSLSTAANTTPAGAGVVMQVLLDLVSLEDARLQRGGQQHRSRQRTRSPLHRTPSDDTLVLLSVLRQLRQRLLPPRAAAGTAASTYDSLISSSSSAKVLERDTSDSTFAVSPWAAHVPLSSTCEPSTPPKQGSGKYFGAGTDQLMRVVSHIGSAWHSYLHVLHLCGDGLLNRAAARSGRRASPSATTLIHVAHQVQRLVTLSSLGVWGTDSLVLSPWRSRLLTEGDAQRIICFQMRGLQRTRDHVNVLGWTLEQQVELQRAHQSTVATVEALCTLQRHYRHDPEGLREEGAHDAAATQDMGLATKPKGQATASVTTQQGSLNRVEQATAGCFYPALVRLLRQISVSHPSRAGAPAPPHETPESQRCSPGDNPLTGTTDGVETEVLTEFASAVATVSHRRRRSAIVATAESDKAAAALLAAVHSVLHETTEQPSGLTKRCHTAEAAHHSTPPTPRLLDGWRELHALLSAVVDAVQRRSRDGDQRLLLDFLRGDERRRLWPLASGAEKSYLDTLQKVVSLAASRPSPTEPPRRLVEAGLTLCALLQPWISFSSTSRESCSVEAALCLVTLALQPNENLEGDTDAAAVQKSHAASLSYLADVVLVEILHRKQAMRLSVRSIVLLGIIYSQLKRLKSERRGVPEPTRGGWRHDSRTAPPQPLLVDANNALLCRILNALGALSEQDAAEVRDAWMAERSIDAFSPVTSSAACGAPAPAPGSAAHTRASDKAKPGTGSGGPNGGERSGTHVIRMMYQGSLQVLRGGGIGGDAAEHGGGRWASPLLCAATRLRTWLACEAANVARLALSTASQSESSSQATWPMIAASGRLPPQVCVLEDVLCAILDALSDEARAAHGSRKGARGLFSGEKRDTWATRREWLACLRIYGLYSELRRTCTTPAWGWQYLCMRGYAQTAKRESPLHRHEGGCGDSSCTCVSDVASLLLELTVVAALSTAETWIGLQDSSAVSAARQIALLSAFVRCCDKLGTPLPSLPSPQRPQWWASQGRSLSSQVMVGVALPDTIVLGRVRVDAHAAVRHLATRLLCRLSDDRSPSTSSATNAFQDWRALLTPLQALQRVTAAFAVPDRSVRESVDGEAADGSVWLLNTPTAGLQWTQACPNDTSRDTSADHHRCAHHDGSVHGFYYATLRLLCRTAHLAEVPPPILLEELLCPLAGLERVAAETSVLPLSATEGQQQCAAQATERGSDGGAAVRRRKTINRLDVLANMAKRIAVSPALRVSPAAGGACGGDGGRLAAGWTTALLIFKVLAQIEDALYTQCAELRGDPETFDDVVQTNRTLCSPSDMFAARYADLLAQRRTHAADYLAFMLLVSRYRDDLLPVHEDAAASNSEVDRERPRRLRHAQLRHVIALAVPPAAVGSVMALFQRRPATHRVGAVAAVRPRRVPLTAALISTLQSHSSEQLQGEDRSEGANKGAGPPPESLTPDEATLVQRLHDLLQTTSRGKLGVAI</sequence>
<dbReference type="EMBL" id="JAFJZO010000030">
    <property type="protein sequence ID" value="KAG5498521.1"/>
    <property type="molecule type" value="Genomic_DNA"/>
</dbReference>
<feature type="compositionally biased region" description="Gly residues" evidence="1">
    <location>
        <begin position="3194"/>
        <end position="3204"/>
    </location>
</feature>